<comment type="caution">
    <text evidence="8">The sequence shown here is derived from an EMBL/GenBank/DDBJ whole genome shotgun (WGS) entry which is preliminary data.</text>
</comment>
<keyword evidence="3 7" id="KW-1003">Cell membrane</keyword>
<keyword evidence="8" id="KW-0966">Cell projection</keyword>
<dbReference type="EMBL" id="LDJP01000089">
    <property type="protein sequence ID" value="KRG82666.1"/>
    <property type="molecule type" value="Genomic_DNA"/>
</dbReference>
<feature type="transmembrane region" description="Helical" evidence="7">
    <location>
        <begin position="21"/>
        <end position="40"/>
    </location>
</feature>
<dbReference type="GO" id="GO:0005886">
    <property type="term" value="C:plasma membrane"/>
    <property type="evidence" value="ECO:0007669"/>
    <property type="project" value="UniProtKB-SubCell"/>
</dbReference>
<keyword evidence="9" id="KW-1185">Reference proteome</keyword>
<organism evidence="8 9">
    <name type="scientific">Stenotrophomonas daejeonensis</name>
    <dbReference type="NCBI Taxonomy" id="659018"/>
    <lineage>
        <taxon>Bacteria</taxon>
        <taxon>Pseudomonadati</taxon>
        <taxon>Pseudomonadota</taxon>
        <taxon>Gammaproteobacteria</taxon>
        <taxon>Lysobacterales</taxon>
        <taxon>Lysobacteraceae</taxon>
        <taxon>Stenotrophomonas</taxon>
    </lineage>
</organism>
<evidence type="ECO:0000256" key="7">
    <source>
        <dbReference type="RuleBase" id="RU364093"/>
    </source>
</evidence>
<comment type="subcellular location">
    <subcellularLocation>
        <location evidence="1 7">Cell membrane</location>
        <topology evidence="1 7">Multi-pass membrane protein</topology>
    </subcellularLocation>
</comment>
<dbReference type="RefSeq" id="WP_057641915.1">
    <property type="nucleotide sequence ID" value="NZ_LDJP01000089.1"/>
</dbReference>
<comment type="similarity">
    <text evidence="2 7">Belongs to the FHIPEP (flagella/HR/invasion proteins export pore) family.</text>
</comment>
<dbReference type="Pfam" id="PF00771">
    <property type="entry name" value="FHIPEP"/>
    <property type="match status" value="1"/>
</dbReference>
<proteinExistence type="inferred from homology"/>
<feature type="transmembrane region" description="Helical" evidence="7">
    <location>
        <begin position="288"/>
        <end position="304"/>
    </location>
</feature>
<feature type="transmembrane region" description="Helical" evidence="7">
    <location>
        <begin position="46"/>
        <end position="64"/>
    </location>
</feature>
<sequence length="703" mass="74591">MSAQPLPNTARRILDLLRHGLGAPLIVLALLAMVVVPLAAPVLDALFTFNIAISLLVLLAVVYVKRPLDFTIFPIVLLVTTMLRLALNVASTRVILLNGQNGHEAAGKVIASFGEFVIGGNYAVGIVVFAILTIINFVVITKGAGRVSEVTARFILDAMPGKQMAIDADLNAGLLTREEAKLRREEVREEADFYGAMDGASKFIRGDAIAGILILFINLLGGLAVGVLQHGMPFGDAASTYTLLSIGDGLVAQLPALLVSSAVAMLVTRASRSQDMSEAMMGQVFGQYRALAIAAGIIGLVGLVPGMPNLAFLTLAAILGFLAWKLWKREQAGGGARPPAGDATAAPGEMTALGVPAPAPTAELSWDELRPVDPLGLEVGYRLIPLVDKAQGGELMARIKGVRRKLTQDVGFLIPPVHIRDNLELPAAGYRLLVHGVPVASADIHPDRELALDPGSAMGQLEGIPGKDPAFGLDATWIQPHQRAHAESLGYTVVDPATVVATHLSHLIREHAPELLGHEEVQQLLATLAKSAPKLAEDLTPKALPIPVIARVLQNLLIEHIPIRQLRKIAEALVENAPLSQDPAVLTAAVRNALGRFIVQEIAGMSPELPVFTLNPQLERVLQESTQGNGAALEPGLAERLHQSLADCVGKQEARNEPAVVLVPGPVRAALARMVRHSVPSLSVLAYSEVPEDKRLKLVGTIS</sequence>
<keyword evidence="4 7" id="KW-0812">Transmembrane</keyword>
<dbReference type="PANTHER" id="PTHR30161:SF1">
    <property type="entry name" value="FLAGELLAR BIOSYNTHESIS PROTEIN FLHA-RELATED"/>
    <property type="match status" value="1"/>
</dbReference>
<dbReference type="PATRIC" id="fig|659018.3.peg.2939"/>
<accession>A0A0R0DXZ0</accession>
<evidence type="ECO:0000256" key="1">
    <source>
        <dbReference type="ARBA" id="ARBA00004651"/>
    </source>
</evidence>
<feature type="transmembrane region" description="Helical" evidence="7">
    <location>
        <begin position="208"/>
        <end position="230"/>
    </location>
</feature>
<evidence type="ECO:0000256" key="4">
    <source>
        <dbReference type="ARBA" id="ARBA00022692"/>
    </source>
</evidence>
<dbReference type="GO" id="GO:0009306">
    <property type="term" value="P:protein secretion"/>
    <property type="evidence" value="ECO:0007669"/>
    <property type="project" value="InterPro"/>
</dbReference>
<dbReference type="OrthoDB" id="9759185at2"/>
<evidence type="ECO:0000256" key="3">
    <source>
        <dbReference type="ARBA" id="ARBA00022475"/>
    </source>
</evidence>
<evidence type="ECO:0000256" key="6">
    <source>
        <dbReference type="ARBA" id="ARBA00023136"/>
    </source>
</evidence>
<dbReference type="Gene3D" id="1.10.8.540">
    <property type="entry name" value="FHIPEP family, domain 3"/>
    <property type="match status" value="1"/>
</dbReference>
<gene>
    <name evidence="7" type="primary">flhA</name>
    <name evidence="8" type="ORF">ABB34_13610</name>
</gene>
<evidence type="ECO:0000256" key="2">
    <source>
        <dbReference type="ARBA" id="ARBA00008835"/>
    </source>
</evidence>
<dbReference type="PANTHER" id="PTHR30161">
    <property type="entry name" value="FLAGELLAR EXPORT PROTEIN, MEMBRANE FLHA SUBUNIT-RELATED"/>
    <property type="match status" value="1"/>
</dbReference>
<keyword evidence="7" id="KW-1005">Bacterial flagellum biogenesis</keyword>
<keyword evidence="5 7" id="KW-1133">Transmembrane helix</keyword>
<dbReference type="InterPro" id="IPR001712">
    <property type="entry name" value="T3SS_FHIPEP"/>
</dbReference>
<keyword evidence="7" id="KW-0653">Protein transport</keyword>
<keyword evidence="8" id="KW-0282">Flagellum</keyword>
<dbReference type="AlphaFoldDB" id="A0A0R0DXZ0"/>
<keyword evidence="7" id="KW-1006">Bacterial flagellum protein export</keyword>
<dbReference type="InterPro" id="IPR006301">
    <property type="entry name" value="FlhA"/>
</dbReference>
<dbReference type="Gene3D" id="3.40.50.12790">
    <property type="entry name" value="FHIPEP family, domain 4"/>
    <property type="match status" value="1"/>
</dbReference>
<keyword evidence="7" id="KW-0813">Transport</keyword>
<dbReference type="InterPro" id="IPR042193">
    <property type="entry name" value="FHIPEP_3"/>
</dbReference>
<dbReference type="PIRSF" id="PIRSF005419">
    <property type="entry name" value="FlhA"/>
    <property type="match status" value="1"/>
</dbReference>
<dbReference type="STRING" id="659018.ABB34_13610"/>
<evidence type="ECO:0000313" key="8">
    <source>
        <dbReference type="EMBL" id="KRG82666.1"/>
    </source>
</evidence>
<keyword evidence="6 7" id="KW-0472">Membrane</keyword>
<feature type="transmembrane region" description="Helical" evidence="7">
    <location>
        <begin position="71"/>
        <end position="96"/>
    </location>
</feature>
<dbReference type="InterPro" id="IPR042196">
    <property type="entry name" value="FHIPEP_4"/>
</dbReference>
<comment type="function">
    <text evidence="7">Required for formation of the rod structure of the flagellar apparatus. Together with FliI and FliH, may constitute the export apparatus of flagellin.</text>
</comment>
<evidence type="ECO:0000256" key="5">
    <source>
        <dbReference type="ARBA" id="ARBA00022989"/>
    </source>
</evidence>
<dbReference type="PRINTS" id="PR00949">
    <property type="entry name" value="TYPE3IMAPROT"/>
</dbReference>
<dbReference type="Proteomes" id="UP000050940">
    <property type="component" value="Unassembled WGS sequence"/>
</dbReference>
<dbReference type="InterPro" id="IPR042194">
    <property type="entry name" value="FHIPEP_1"/>
</dbReference>
<dbReference type="NCBIfam" id="TIGR01398">
    <property type="entry name" value="FlhA"/>
    <property type="match status" value="1"/>
</dbReference>
<feature type="transmembrane region" description="Helical" evidence="7">
    <location>
        <begin position="116"/>
        <end position="139"/>
    </location>
</feature>
<reference evidence="8 9" key="1">
    <citation type="submission" date="2015-05" db="EMBL/GenBank/DDBJ databases">
        <title>Genome sequencing and analysis of members of genus Stenotrophomonas.</title>
        <authorList>
            <person name="Patil P.P."/>
            <person name="Midha S."/>
            <person name="Patil P.B."/>
        </authorList>
    </citation>
    <scope>NUCLEOTIDE SEQUENCE [LARGE SCALE GENOMIC DNA]</scope>
    <source>
        <strain evidence="8 9">JCM 16244</strain>
    </source>
</reference>
<dbReference type="GO" id="GO:0044780">
    <property type="term" value="P:bacterial-type flagellum assembly"/>
    <property type="evidence" value="ECO:0007669"/>
    <property type="project" value="InterPro"/>
</dbReference>
<name>A0A0R0DXZ0_9GAMM</name>
<feature type="transmembrane region" description="Helical" evidence="7">
    <location>
        <begin position="250"/>
        <end position="267"/>
    </location>
</feature>
<protein>
    <recommendedName>
        <fullName evidence="7">Flagellar biosynthesis protein FlhA</fullName>
    </recommendedName>
</protein>
<keyword evidence="8" id="KW-0969">Cilium</keyword>
<dbReference type="Gene3D" id="3.40.30.60">
    <property type="entry name" value="FHIPEP family, domain 1"/>
    <property type="match status" value="1"/>
</dbReference>
<evidence type="ECO:0000313" key="9">
    <source>
        <dbReference type="Proteomes" id="UP000050940"/>
    </source>
</evidence>